<gene>
    <name evidence="14" type="ORF">KSB_93620</name>
</gene>
<dbReference type="PROSITE" id="PS50885">
    <property type="entry name" value="HAMP"/>
    <property type="match status" value="1"/>
</dbReference>
<accession>A0ABQ3V7Y9</accession>
<organism evidence="14 15">
    <name type="scientific">Ktedonobacter robiniae</name>
    <dbReference type="NCBI Taxonomy" id="2778365"/>
    <lineage>
        <taxon>Bacteria</taxon>
        <taxon>Bacillati</taxon>
        <taxon>Chloroflexota</taxon>
        <taxon>Ktedonobacteria</taxon>
        <taxon>Ktedonobacterales</taxon>
        <taxon>Ktedonobacteraceae</taxon>
        <taxon>Ktedonobacter</taxon>
    </lineage>
</organism>
<comment type="caution">
    <text evidence="14">The sequence shown here is derived from an EMBL/GenBank/DDBJ whole genome shotgun (WGS) entry which is preliminary data.</text>
</comment>
<keyword evidence="4" id="KW-0597">Phosphoprotein</keyword>
<dbReference type="Pfam" id="PF02518">
    <property type="entry name" value="HATPase_c"/>
    <property type="match status" value="1"/>
</dbReference>
<dbReference type="SMART" id="SM00387">
    <property type="entry name" value="HATPase_c"/>
    <property type="match status" value="1"/>
</dbReference>
<evidence type="ECO:0000313" key="15">
    <source>
        <dbReference type="Proteomes" id="UP000654345"/>
    </source>
</evidence>
<dbReference type="Pfam" id="PF00672">
    <property type="entry name" value="HAMP"/>
    <property type="match status" value="1"/>
</dbReference>
<dbReference type="Gene3D" id="6.10.340.10">
    <property type="match status" value="1"/>
</dbReference>
<dbReference type="EC" id="2.7.13.3" evidence="3"/>
<dbReference type="InterPro" id="IPR003661">
    <property type="entry name" value="HisK_dim/P_dom"/>
</dbReference>
<dbReference type="PRINTS" id="PR00344">
    <property type="entry name" value="BCTRLSENSOR"/>
</dbReference>
<dbReference type="InterPro" id="IPR003660">
    <property type="entry name" value="HAMP_dom"/>
</dbReference>
<dbReference type="PANTHER" id="PTHR45436">
    <property type="entry name" value="SENSOR HISTIDINE KINASE YKOH"/>
    <property type="match status" value="1"/>
</dbReference>
<protein>
    <recommendedName>
        <fullName evidence="3">histidine kinase</fullName>
        <ecNumber evidence="3">2.7.13.3</ecNumber>
    </recommendedName>
</protein>
<evidence type="ECO:0000256" key="8">
    <source>
        <dbReference type="ARBA" id="ARBA00022989"/>
    </source>
</evidence>
<evidence type="ECO:0000256" key="5">
    <source>
        <dbReference type="ARBA" id="ARBA00022679"/>
    </source>
</evidence>
<comment type="subcellular location">
    <subcellularLocation>
        <location evidence="2">Membrane</location>
    </subcellularLocation>
</comment>
<dbReference type="PROSITE" id="PS50109">
    <property type="entry name" value="HIS_KIN"/>
    <property type="match status" value="1"/>
</dbReference>
<dbReference type="InterPro" id="IPR050428">
    <property type="entry name" value="TCS_sensor_his_kinase"/>
</dbReference>
<dbReference type="InterPro" id="IPR005467">
    <property type="entry name" value="His_kinase_dom"/>
</dbReference>
<proteinExistence type="predicted"/>
<dbReference type="SUPFAM" id="SSF55874">
    <property type="entry name" value="ATPase domain of HSP90 chaperone/DNA topoisomerase II/histidine kinase"/>
    <property type="match status" value="1"/>
</dbReference>
<dbReference type="SMART" id="SM00304">
    <property type="entry name" value="HAMP"/>
    <property type="match status" value="1"/>
</dbReference>
<evidence type="ECO:0000259" key="12">
    <source>
        <dbReference type="PROSITE" id="PS50109"/>
    </source>
</evidence>
<dbReference type="InterPro" id="IPR004358">
    <property type="entry name" value="Sig_transdc_His_kin-like_C"/>
</dbReference>
<dbReference type="Gene3D" id="1.10.287.130">
    <property type="match status" value="1"/>
</dbReference>
<evidence type="ECO:0000256" key="7">
    <source>
        <dbReference type="ARBA" id="ARBA00022777"/>
    </source>
</evidence>
<keyword evidence="7" id="KW-0418">Kinase</keyword>
<dbReference type="InterPro" id="IPR036097">
    <property type="entry name" value="HisK_dim/P_sf"/>
</dbReference>
<name>A0ABQ3V7Y9_9CHLR</name>
<evidence type="ECO:0000259" key="13">
    <source>
        <dbReference type="PROSITE" id="PS50885"/>
    </source>
</evidence>
<dbReference type="SMART" id="SM00388">
    <property type="entry name" value="HisKA"/>
    <property type="match status" value="1"/>
</dbReference>
<evidence type="ECO:0000256" key="9">
    <source>
        <dbReference type="ARBA" id="ARBA00023012"/>
    </source>
</evidence>
<evidence type="ECO:0000256" key="2">
    <source>
        <dbReference type="ARBA" id="ARBA00004370"/>
    </source>
</evidence>
<evidence type="ECO:0000256" key="3">
    <source>
        <dbReference type="ARBA" id="ARBA00012438"/>
    </source>
</evidence>
<dbReference type="InterPro" id="IPR003594">
    <property type="entry name" value="HATPase_dom"/>
</dbReference>
<dbReference type="SUPFAM" id="SSF47384">
    <property type="entry name" value="Homodimeric domain of signal transducing histidine kinase"/>
    <property type="match status" value="1"/>
</dbReference>
<dbReference type="EMBL" id="BNJG01000007">
    <property type="protein sequence ID" value="GHO60887.1"/>
    <property type="molecule type" value="Genomic_DNA"/>
</dbReference>
<evidence type="ECO:0000256" key="10">
    <source>
        <dbReference type="ARBA" id="ARBA00023136"/>
    </source>
</evidence>
<keyword evidence="10 11" id="KW-0472">Membrane</keyword>
<evidence type="ECO:0000256" key="4">
    <source>
        <dbReference type="ARBA" id="ARBA00022553"/>
    </source>
</evidence>
<keyword evidence="15" id="KW-1185">Reference proteome</keyword>
<feature type="transmembrane region" description="Helical" evidence="11">
    <location>
        <begin position="86"/>
        <end position="111"/>
    </location>
</feature>
<dbReference type="Pfam" id="PF00512">
    <property type="entry name" value="HisKA"/>
    <property type="match status" value="1"/>
</dbReference>
<evidence type="ECO:0000256" key="11">
    <source>
        <dbReference type="SAM" id="Phobius"/>
    </source>
</evidence>
<keyword evidence="6 11" id="KW-0812">Transmembrane</keyword>
<sequence>MILTTTGTPLITNASSSFDAPGINIASNQVQQIIKSNVPYLLAKDNLGQHQLVVFIPLIKNFHTTAILQVSTPTAPIDDFLTTFHLILFLGIMCTFGIAIALIFPLVSIALRPLVEIERTSRQIAQDELSIRIDQPPTDDEIGRLARSFNAMVARLETAFQKQKRFVSDASHELRTPLTVLNGNLEMLLLGVDRGDREITRHLARGMFAEVRRMHRMVEDLLALTRLDEGRLVLRKDTVTVDTLLHTVCEQAIYLAHGQEIRCLIEPGLPAICADRDRLQQILLNLVDNALKYTPLEGQIELHVLKESQRTVALTINDTGQGISPEALPHVFDRFYRADPSRSRSSVYSGGSGLGLAIAKELVEAQHGTIEISSTLGKGTSVTLRFPALVQLERLKRHEWPEMKR</sequence>
<evidence type="ECO:0000256" key="6">
    <source>
        <dbReference type="ARBA" id="ARBA00022692"/>
    </source>
</evidence>
<comment type="catalytic activity">
    <reaction evidence="1">
        <text>ATP + protein L-histidine = ADP + protein N-phospho-L-histidine.</text>
        <dbReference type="EC" id="2.7.13.3"/>
    </reaction>
</comment>
<dbReference type="InterPro" id="IPR036890">
    <property type="entry name" value="HATPase_C_sf"/>
</dbReference>
<dbReference type="CDD" id="cd06225">
    <property type="entry name" value="HAMP"/>
    <property type="match status" value="1"/>
</dbReference>
<dbReference type="Gene3D" id="3.30.565.10">
    <property type="entry name" value="Histidine kinase-like ATPase, C-terminal domain"/>
    <property type="match status" value="1"/>
</dbReference>
<feature type="domain" description="Histidine kinase" evidence="12">
    <location>
        <begin position="169"/>
        <end position="390"/>
    </location>
</feature>
<dbReference type="PANTHER" id="PTHR45436:SF5">
    <property type="entry name" value="SENSOR HISTIDINE KINASE TRCS"/>
    <property type="match status" value="1"/>
</dbReference>
<dbReference type="RefSeq" id="WP_201376914.1">
    <property type="nucleotide sequence ID" value="NZ_BNJG01000007.1"/>
</dbReference>
<reference evidence="14 15" key="1">
    <citation type="journal article" date="2021" name="Int. J. Syst. Evol. Microbiol.">
        <title>Reticulibacter mediterranei gen. nov., sp. nov., within the new family Reticulibacteraceae fam. nov., and Ktedonospora formicarum gen. nov., sp. nov., Ktedonobacter robiniae sp. nov., Dictyobacter formicarum sp. nov. and Dictyobacter arantiisoli sp. nov., belonging to the class Ktedonobacteria.</title>
        <authorList>
            <person name="Yabe S."/>
            <person name="Zheng Y."/>
            <person name="Wang C.M."/>
            <person name="Sakai Y."/>
            <person name="Abe K."/>
            <person name="Yokota A."/>
            <person name="Donadio S."/>
            <person name="Cavaletti L."/>
            <person name="Monciardini P."/>
        </authorList>
    </citation>
    <scope>NUCLEOTIDE SEQUENCE [LARGE SCALE GENOMIC DNA]</scope>
    <source>
        <strain evidence="14 15">SOSP1-30</strain>
    </source>
</reference>
<keyword evidence="9" id="KW-0902">Two-component regulatory system</keyword>
<keyword evidence="8 11" id="KW-1133">Transmembrane helix</keyword>
<dbReference type="SUPFAM" id="SSF158472">
    <property type="entry name" value="HAMP domain-like"/>
    <property type="match status" value="1"/>
</dbReference>
<feature type="domain" description="HAMP" evidence="13">
    <location>
        <begin position="108"/>
        <end position="161"/>
    </location>
</feature>
<evidence type="ECO:0000256" key="1">
    <source>
        <dbReference type="ARBA" id="ARBA00000085"/>
    </source>
</evidence>
<keyword evidence="5" id="KW-0808">Transferase</keyword>
<dbReference type="CDD" id="cd00082">
    <property type="entry name" value="HisKA"/>
    <property type="match status" value="1"/>
</dbReference>
<evidence type="ECO:0000313" key="14">
    <source>
        <dbReference type="EMBL" id="GHO60887.1"/>
    </source>
</evidence>
<dbReference type="Proteomes" id="UP000654345">
    <property type="component" value="Unassembled WGS sequence"/>
</dbReference>